<keyword evidence="1" id="KW-0812">Transmembrane</keyword>
<keyword evidence="1" id="KW-1133">Transmembrane helix</keyword>
<protein>
    <submittedName>
        <fullName evidence="2">Uncharacterized protein</fullName>
    </submittedName>
</protein>
<keyword evidence="1" id="KW-0472">Membrane</keyword>
<comment type="caution">
    <text evidence="2">The sequence shown here is derived from an EMBL/GenBank/DDBJ whole genome shotgun (WGS) entry which is preliminary data.</text>
</comment>
<gene>
    <name evidence="2" type="ORF">Ocin01_15656</name>
</gene>
<feature type="transmembrane region" description="Helical" evidence="1">
    <location>
        <begin position="94"/>
        <end position="110"/>
    </location>
</feature>
<name>A0A1D2MDD8_ORCCI</name>
<accession>A0A1D2MDD8</accession>
<proteinExistence type="predicted"/>
<dbReference type="Proteomes" id="UP000094527">
    <property type="component" value="Unassembled WGS sequence"/>
</dbReference>
<keyword evidence="3" id="KW-1185">Reference proteome</keyword>
<feature type="transmembrane region" description="Helical" evidence="1">
    <location>
        <begin position="20"/>
        <end position="45"/>
    </location>
</feature>
<dbReference type="EMBL" id="LJIJ01001697">
    <property type="protein sequence ID" value="ODM91027.1"/>
    <property type="molecule type" value="Genomic_DNA"/>
</dbReference>
<evidence type="ECO:0000313" key="3">
    <source>
        <dbReference type="Proteomes" id="UP000094527"/>
    </source>
</evidence>
<sequence>MALDMCPCMPLQRGVELLAIIDAVLSVITVGLFLLALAIVGAMAFTEELGLSDGEKIVAVVAVLLVIAILAVQVFMAVQLYYGAKTKDYGKCRRWFVFTVIMLLLNFYGILKKGSDMDNVSFRLFLVELIYRFMNYLLSSRS</sequence>
<dbReference type="AlphaFoldDB" id="A0A1D2MDD8"/>
<organism evidence="2 3">
    <name type="scientific">Orchesella cincta</name>
    <name type="common">Springtail</name>
    <name type="synonym">Podura cincta</name>
    <dbReference type="NCBI Taxonomy" id="48709"/>
    <lineage>
        <taxon>Eukaryota</taxon>
        <taxon>Metazoa</taxon>
        <taxon>Ecdysozoa</taxon>
        <taxon>Arthropoda</taxon>
        <taxon>Hexapoda</taxon>
        <taxon>Collembola</taxon>
        <taxon>Entomobryomorpha</taxon>
        <taxon>Entomobryoidea</taxon>
        <taxon>Orchesellidae</taxon>
        <taxon>Orchesellinae</taxon>
        <taxon>Orchesella</taxon>
    </lineage>
</organism>
<feature type="transmembrane region" description="Helical" evidence="1">
    <location>
        <begin position="57"/>
        <end position="82"/>
    </location>
</feature>
<evidence type="ECO:0000256" key="1">
    <source>
        <dbReference type="SAM" id="Phobius"/>
    </source>
</evidence>
<dbReference type="OrthoDB" id="8296303at2759"/>
<reference evidence="2 3" key="1">
    <citation type="journal article" date="2016" name="Genome Biol. Evol.">
        <title>Gene Family Evolution Reflects Adaptation to Soil Environmental Stressors in the Genome of the Collembolan Orchesella cincta.</title>
        <authorList>
            <person name="Faddeeva-Vakhrusheva A."/>
            <person name="Derks M.F."/>
            <person name="Anvar S.Y."/>
            <person name="Agamennone V."/>
            <person name="Suring W."/>
            <person name="Smit S."/>
            <person name="van Straalen N.M."/>
            <person name="Roelofs D."/>
        </authorList>
    </citation>
    <scope>NUCLEOTIDE SEQUENCE [LARGE SCALE GENOMIC DNA]</scope>
    <source>
        <tissue evidence="2">Mixed pool</tissue>
    </source>
</reference>
<evidence type="ECO:0000313" key="2">
    <source>
        <dbReference type="EMBL" id="ODM91027.1"/>
    </source>
</evidence>